<dbReference type="GO" id="GO:0003677">
    <property type="term" value="F:DNA binding"/>
    <property type="evidence" value="ECO:0007669"/>
    <property type="project" value="UniProtKB-UniRule"/>
</dbReference>
<evidence type="ECO:0000256" key="6">
    <source>
        <dbReference type="ARBA" id="ARBA00023155"/>
    </source>
</evidence>
<dbReference type="InterPro" id="IPR004045">
    <property type="entry name" value="Glutathione_S-Trfase_N"/>
</dbReference>
<evidence type="ECO:0000259" key="12">
    <source>
        <dbReference type="PROSITE" id="PS50071"/>
    </source>
</evidence>
<feature type="region of interest" description="Disordered" evidence="11">
    <location>
        <begin position="318"/>
        <end position="337"/>
    </location>
</feature>
<dbReference type="PROSITE" id="PS50071">
    <property type="entry name" value="HOMEOBOX_2"/>
    <property type="match status" value="1"/>
</dbReference>
<dbReference type="PROSITE" id="PS50405">
    <property type="entry name" value="GST_CTER"/>
    <property type="match status" value="1"/>
</dbReference>
<keyword evidence="5 9" id="KW-0238">DNA-binding</keyword>
<dbReference type="InterPro" id="IPR051369">
    <property type="entry name" value="GST_Theta"/>
</dbReference>
<keyword evidence="3" id="KW-0963">Cytoplasm</keyword>
<dbReference type="PANTHER" id="PTHR43917:SF8">
    <property type="entry name" value="GH16740P-RELATED"/>
    <property type="match status" value="1"/>
</dbReference>
<evidence type="ECO:0000256" key="9">
    <source>
        <dbReference type="PROSITE-ProRule" id="PRU00108"/>
    </source>
</evidence>
<feature type="DNA-binding region" description="Homeobox" evidence="9">
    <location>
        <begin position="427"/>
        <end position="486"/>
    </location>
</feature>
<dbReference type="Gene3D" id="1.10.10.60">
    <property type="entry name" value="Homeodomain-like"/>
    <property type="match status" value="1"/>
</dbReference>
<dbReference type="Gene3D" id="1.20.1050.10">
    <property type="match status" value="1"/>
</dbReference>
<dbReference type="SMART" id="SM00389">
    <property type="entry name" value="HOX"/>
    <property type="match status" value="1"/>
</dbReference>
<proteinExistence type="inferred from homology"/>
<evidence type="ECO:0000256" key="2">
    <source>
        <dbReference type="ARBA" id="ARBA00009899"/>
    </source>
</evidence>
<accession>A0A816SZA5</accession>
<evidence type="ECO:0000313" key="15">
    <source>
        <dbReference type="EMBL" id="CAF2091337.1"/>
    </source>
</evidence>
<evidence type="ECO:0000259" key="13">
    <source>
        <dbReference type="PROSITE" id="PS50404"/>
    </source>
</evidence>
<feature type="domain" description="Homeobox" evidence="12">
    <location>
        <begin position="425"/>
        <end position="485"/>
    </location>
</feature>
<dbReference type="GO" id="GO:0005634">
    <property type="term" value="C:nucleus"/>
    <property type="evidence" value="ECO:0007669"/>
    <property type="project" value="UniProtKB-SubCell"/>
</dbReference>
<feature type="domain" description="GST N-terminal" evidence="13">
    <location>
        <begin position="1"/>
        <end position="82"/>
    </location>
</feature>
<dbReference type="CDD" id="cd03050">
    <property type="entry name" value="GST_N_Theta"/>
    <property type="match status" value="1"/>
</dbReference>
<evidence type="ECO:0000256" key="4">
    <source>
        <dbReference type="ARBA" id="ARBA00022679"/>
    </source>
</evidence>
<dbReference type="InterPro" id="IPR001356">
    <property type="entry name" value="HD"/>
</dbReference>
<reference evidence="15" key="1">
    <citation type="submission" date="2021-02" db="EMBL/GenBank/DDBJ databases">
        <authorList>
            <person name="Nowell W R."/>
        </authorList>
    </citation>
    <scope>NUCLEOTIDE SEQUENCE</scope>
</reference>
<keyword evidence="4" id="KW-0808">Transferase</keyword>
<evidence type="ECO:0000256" key="1">
    <source>
        <dbReference type="ARBA" id="ARBA00004496"/>
    </source>
</evidence>
<dbReference type="SUPFAM" id="SSF46689">
    <property type="entry name" value="Homeodomain-like"/>
    <property type="match status" value="1"/>
</dbReference>
<evidence type="ECO:0000256" key="7">
    <source>
        <dbReference type="ARBA" id="ARBA00023242"/>
    </source>
</evidence>
<dbReference type="InterPro" id="IPR040075">
    <property type="entry name" value="GST_N_Theta"/>
</dbReference>
<evidence type="ECO:0000256" key="8">
    <source>
        <dbReference type="ARBA" id="ARBA00047960"/>
    </source>
</evidence>
<keyword evidence="7 9" id="KW-0539">Nucleus</keyword>
<feature type="region of interest" description="Disordered" evidence="11">
    <location>
        <begin position="383"/>
        <end position="409"/>
    </location>
</feature>
<dbReference type="InterPro" id="IPR009057">
    <property type="entry name" value="Homeodomain-like_sf"/>
</dbReference>
<evidence type="ECO:0000256" key="11">
    <source>
        <dbReference type="SAM" id="MobiDB-lite"/>
    </source>
</evidence>
<dbReference type="FunFam" id="3.40.30.10:FF:000176">
    <property type="entry name" value="Glutathione S-transferase theta-1"/>
    <property type="match status" value="1"/>
</dbReference>
<dbReference type="InterPro" id="IPR036249">
    <property type="entry name" value="Thioredoxin-like_sf"/>
</dbReference>
<dbReference type="SUPFAM" id="SSF52833">
    <property type="entry name" value="Thioredoxin-like"/>
    <property type="match status" value="1"/>
</dbReference>
<dbReference type="CDD" id="cd00086">
    <property type="entry name" value="homeodomain"/>
    <property type="match status" value="1"/>
</dbReference>
<dbReference type="SFLD" id="SFLDG00358">
    <property type="entry name" value="Main_(cytGST)"/>
    <property type="match status" value="1"/>
</dbReference>
<dbReference type="InterPro" id="IPR040077">
    <property type="entry name" value="GST_C_Theta"/>
</dbReference>
<gene>
    <name evidence="15" type="ORF">MBJ925_LOCUS20384</name>
</gene>
<feature type="domain" description="GST C-terminal" evidence="14">
    <location>
        <begin position="87"/>
        <end position="230"/>
    </location>
</feature>
<dbReference type="SFLD" id="SFLDS00019">
    <property type="entry name" value="Glutathione_Transferase_(cytos"/>
    <property type="match status" value="1"/>
</dbReference>
<dbReference type="GO" id="GO:0005737">
    <property type="term" value="C:cytoplasm"/>
    <property type="evidence" value="ECO:0007669"/>
    <property type="project" value="UniProtKB-SubCell"/>
</dbReference>
<sequence>MPLIYYYDLMSQPCRALYIFLKITGIPFEGKQVALRKLEHMTDEYAQINPFKKVPVIDDSGFILTESVAIFMYLCDKYKINNWFPTDLKERARVNEYANWQHFNLRATGSMLFRTKIITPRMTNKPPNERELEKWHQQWQESTNGLESVWLARSSYLGGDHLTIADLLGICELMQPIAAGYELDKEKFPRVHDWMERVKRETQPFFNQAHAMPMLLKTNNTSLKDKETIFEYFILCMVLTSSWPLPSSSIEDPLFSDDIMLSAATTSSQHQPNFWFPGSPLPSFFSSSSSSINGGMDKISYTQQPAAHKVLFDSSACSSSSGSSPPSSNDVLLSRPHPTSAATLNLTQFNYIQQNHHHHHPSVVPPTSNNFLPRDDWSQMPMGQTTTSNTSAWHPQHSTKGVPIDNSQVTNYSSMMSGIESTKDMKRKSSRPTFTGHQIFALEKMFENTKYLAGTERSRLACQLAMSEAQVKVWFQNRRTKWRKKHAAEIHGPSSRRNKQQRNDGSIPTIESDSNSN</sequence>
<dbReference type="InterPro" id="IPR010987">
    <property type="entry name" value="Glutathione-S-Trfase_C-like"/>
</dbReference>
<dbReference type="GO" id="GO:0000981">
    <property type="term" value="F:DNA-binding transcription factor activity, RNA polymerase II-specific"/>
    <property type="evidence" value="ECO:0007669"/>
    <property type="project" value="InterPro"/>
</dbReference>
<dbReference type="InterPro" id="IPR036282">
    <property type="entry name" value="Glutathione-S-Trfase_C_sf"/>
</dbReference>
<keyword evidence="6 9" id="KW-0371">Homeobox</keyword>
<dbReference type="SFLD" id="SFLDG01153">
    <property type="entry name" value="Main.4:_Theta-like"/>
    <property type="match status" value="1"/>
</dbReference>
<feature type="region of interest" description="Disordered" evidence="11">
    <location>
        <begin position="486"/>
        <end position="517"/>
    </location>
</feature>
<feature type="compositionally biased region" description="Low complexity" evidence="11">
    <location>
        <begin position="318"/>
        <end position="328"/>
    </location>
</feature>
<evidence type="ECO:0000259" key="14">
    <source>
        <dbReference type="PROSITE" id="PS50405"/>
    </source>
</evidence>
<dbReference type="Pfam" id="PF00043">
    <property type="entry name" value="GST_C"/>
    <property type="match status" value="1"/>
</dbReference>
<dbReference type="PROSITE" id="PS00027">
    <property type="entry name" value="HOMEOBOX_1"/>
    <property type="match status" value="1"/>
</dbReference>
<dbReference type="Gene3D" id="3.40.30.10">
    <property type="entry name" value="Glutaredoxin"/>
    <property type="match status" value="1"/>
</dbReference>
<organism evidence="15 16">
    <name type="scientific">Rotaria magnacalcarata</name>
    <dbReference type="NCBI Taxonomy" id="392030"/>
    <lineage>
        <taxon>Eukaryota</taxon>
        <taxon>Metazoa</taxon>
        <taxon>Spiralia</taxon>
        <taxon>Gnathifera</taxon>
        <taxon>Rotifera</taxon>
        <taxon>Eurotatoria</taxon>
        <taxon>Bdelloidea</taxon>
        <taxon>Philodinida</taxon>
        <taxon>Philodinidae</taxon>
        <taxon>Rotaria</taxon>
    </lineage>
</organism>
<dbReference type="CDD" id="cd03183">
    <property type="entry name" value="GST_C_Theta"/>
    <property type="match status" value="1"/>
</dbReference>
<dbReference type="InterPro" id="IPR004046">
    <property type="entry name" value="GST_C"/>
</dbReference>
<dbReference type="InterPro" id="IPR017970">
    <property type="entry name" value="Homeobox_CS"/>
</dbReference>
<dbReference type="PROSITE" id="PS50404">
    <property type="entry name" value="GST_NTER"/>
    <property type="match status" value="1"/>
</dbReference>
<dbReference type="Proteomes" id="UP000663824">
    <property type="component" value="Unassembled WGS sequence"/>
</dbReference>
<evidence type="ECO:0000256" key="3">
    <source>
        <dbReference type="ARBA" id="ARBA00022490"/>
    </source>
</evidence>
<dbReference type="PANTHER" id="PTHR43917">
    <property type="match status" value="1"/>
</dbReference>
<dbReference type="Pfam" id="PF02798">
    <property type="entry name" value="GST_N"/>
    <property type="match status" value="1"/>
</dbReference>
<dbReference type="GO" id="GO:0006749">
    <property type="term" value="P:glutathione metabolic process"/>
    <property type="evidence" value="ECO:0007669"/>
    <property type="project" value="TreeGrafter"/>
</dbReference>
<dbReference type="AlphaFoldDB" id="A0A816SZA5"/>
<dbReference type="InterPro" id="IPR040079">
    <property type="entry name" value="Glutathione_S-Trfase"/>
</dbReference>
<evidence type="ECO:0000313" key="16">
    <source>
        <dbReference type="Proteomes" id="UP000663824"/>
    </source>
</evidence>
<evidence type="ECO:0000256" key="5">
    <source>
        <dbReference type="ARBA" id="ARBA00023125"/>
    </source>
</evidence>
<dbReference type="Pfam" id="PF00046">
    <property type="entry name" value="Homeodomain"/>
    <property type="match status" value="1"/>
</dbReference>
<dbReference type="SUPFAM" id="SSF47616">
    <property type="entry name" value="GST C-terminal domain-like"/>
    <property type="match status" value="1"/>
</dbReference>
<feature type="compositionally biased region" description="Polar residues" evidence="11">
    <location>
        <begin position="503"/>
        <end position="517"/>
    </location>
</feature>
<dbReference type="GO" id="GO:0004364">
    <property type="term" value="F:glutathione transferase activity"/>
    <property type="evidence" value="ECO:0007669"/>
    <property type="project" value="UniProtKB-EC"/>
</dbReference>
<comment type="similarity">
    <text evidence="2">Belongs to the GST superfamily. Theta family.</text>
</comment>
<name>A0A816SZA5_9BILA</name>
<evidence type="ECO:0000256" key="10">
    <source>
        <dbReference type="RuleBase" id="RU000682"/>
    </source>
</evidence>
<comment type="catalytic activity">
    <reaction evidence="8">
        <text>RX + glutathione = an S-substituted glutathione + a halide anion + H(+)</text>
        <dbReference type="Rhea" id="RHEA:16437"/>
        <dbReference type="ChEBI" id="CHEBI:15378"/>
        <dbReference type="ChEBI" id="CHEBI:16042"/>
        <dbReference type="ChEBI" id="CHEBI:17792"/>
        <dbReference type="ChEBI" id="CHEBI:57925"/>
        <dbReference type="ChEBI" id="CHEBI:90779"/>
        <dbReference type="EC" id="2.5.1.18"/>
    </reaction>
</comment>
<dbReference type="EMBL" id="CAJNRE010010484">
    <property type="protein sequence ID" value="CAF2091337.1"/>
    <property type="molecule type" value="Genomic_DNA"/>
</dbReference>
<protein>
    <submittedName>
        <fullName evidence="15">Uncharacterized protein</fullName>
    </submittedName>
</protein>
<comment type="caution">
    <text evidence="15">The sequence shown here is derived from an EMBL/GenBank/DDBJ whole genome shotgun (WGS) entry which is preliminary data.</text>
</comment>
<comment type="subcellular location">
    <subcellularLocation>
        <location evidence="1">Cytoplasm</location>
    </subcellularLocation>
    <subcellularLocation>
        <location evidence="9 10">Nucleus</location>
    </subcellularLocation>
</comment>
<dbReference type="FunFam" id="1.20.1050.10:FF:000039">
    <property type="entry name" value="Glutathione S-transferase theta-1"/>
    <property type="match status" value="1"/>
</dbReference>